<feature type="chain" id="PRO_5016736027" evidence="1">
    <location>
        <begin position="21"/>
        <end position="79"/>
    </location>
</feature>
<proteinExistence type="predicted"/>
<dbReference type="Proteomes" id="UP000253551">
    <property type="component" value="Unassembled WGS sequence"/>
</dbReference>
<sequence>IMLKIILFYLVVLFALSVEAGSYHRRSPLERRDECDISCTNGLEGCSGRCAKHTDIQRQLITVCQGGQCYCGFEIGRDS</sequence>
<keyword evidence="3" id="KW-1185">Reference proteome</keyword>
<dbReference type="AlphaFoldDB" id="A0A367ILM3"/>
<accession>A0A367ILM3</accession>
<gene>
    <name evidence="2" type="ORF">CU098_003557</name>
</gene>
<name>A0A367ILM3_RHIST</name>
<feature type="signal peptide" evidence="1">
    <location>
        <begin position="1"/>
        <end position="20"/>
    </location>
</feature>
<dbReference type="EMBL" id="PJQM01007130">
    <property type="protein sequence ID" value="RCH78582.1"/>
    <property type="molecule type" value="Genomic_DNA"/>
</dbReference>
<dbReference type="OrthoDB" id="2202112at2759"/>
<keyword evidence="1" id="KW-0732">Signal</keyword>
<feature type="non-terminal residue" evidence="2">
    <location>
        <position position="1"/>
    </location>
</feature>
<evidence type="ECO:0000313" key="2">
    <source>
        <dbReference type="EMBL" id="RCH78582.1"/>
    </source>
</evidence>
<evidence type="ECO:0000313" key="3">
    <source>
        <dbReference type="Proteomes" id="UP000253551"/>
    </source>
</evidence>
<protein>
    <submittedName>
        <fullName evidence="2">Uncharacterized protein</fullName>
    </submittedName>
</protein>
<evidence type="ECO:0000256" key="1">
    <source>
        <dbReference type="SAM" id="SignalP"/>
    </source>
</evidence>
<organism evidence="2 3">
    <name type="scientific">Rhizopus stolonifer</name>
    <name type="common">Rhizopus nigricans</name>
    <dbReference type="NCBI Taxonomy" id="4846"/>
    <lineage>
        <taxon>Eukaryota</taxon>
        <taxon>Fungi</taxon>
        <taxon>Fungi incertae sedis</taxon>
        <taxon>Mucoromycota</taxon>
        <taxon>Mucoromycotina</taxon>
        <taxon>Mucoromycetes</taxon>
        <taxon>Mucorales</taxon>
        <taxon>Mucorineae</taxon>
        <taxon>Rhizopodaceae</taxon>
        <taxon>Rhizopus</taxon>
    </lineage>
</organism>
<comment type="caution">
    <text evidence="2">The sequence shown here is derived from an EMBL/GenBank/DDBJ whole genome shotgun (WGS) entry which is preliminary data.</text>
</comment>
<reference evidence="2 3" key="1">
    <citation type="journal article" date="2018" name="G3 (Bethesda)">
        <title>Phylogenetic and Phylogenomic Definition of Rhizopus Species.</title>
        <authorList>
            <person name="Gryganskyi A.P."/>
            <person name="Golan J."/>
            <person name="Dolatabadi S."/>
            <person name="Mondo S."/>
            <person name="Robb S."/>
            <person name="Idnurm A."/>
            <person name="Muszewska A."/>
            <person name="Steczkiewicz K."/>
            <person name="Masonjones S."/>
            <person name="Liao H.L."/>
            <person name="Gajdeczka M.T."/>
            <person name="Anike F."/>
            <person name="Vuek A."/>
            <person name="Anishchenko I.M."/>
            <person name="Voigt K."/>
            <person name="de Hoog G.S."/>
            <person name="Smith M.E."/>
            <person name="Heitman J."/>
            <person name="Vilgalys R."/>
            <person name="Stajich J.E."/>
        </authorList>
    </citation>
    <scope>NUCLEOTIDE SEQUENCE [LARGE SCALE GENOMIC DNA]</scope>
    <source>
        <strain evidence="2 3">LSU 92-RS-03</strain>
    </source>
</reference>